<protein>
    <submittedName>
        <fullName evidence="1">Soluble guanylyl cyclase alpha-1 subunit</fullName>
    </submittedName>
</protein>
<gene>
    <name evidence="1" type="ORF">KGM_215506A</name>
</gene>
<sequence length="66" mass="7868">MEDFDRKEESYKICNDCLHAAVTSLTKNQAEHYDKYNCLRRLPDDVRTCRNYAYLLEIYDAVRATD</sequence>
<dbReference type="AlphaFoldDB" id="A0A212EQX0"/>
<name>A0A212EQX0_DANPL</name>
<dbReference type="KEGG" id="dpl:KGM_215506A"/>
<evidence type="ECO:0000313" key="1">
    <source>
        <dbReference type="EMBL" id="OWR43851.1"/>
    </source>
</evidence>
<keyword evidence="2" id="KW-1185">Reference proteome</keyword>
<comment type="caution">
    <text evidence="1">The sequence shown here is derived from an EMBL/GenBank/DDBJ whole genome shotgun (WGS) entry which is preliminary data.</text>
</comment>
<reference evidence="1 2" key="1">
    <citation type="journal article" date="2011" name="Cell">
        <title>The monarch butterfly genome yields insights into long-distance migration.</title>
        <authorList>
            <person name="Zhan S."/>
            <person name="Merlin C."/>
            <person name="Boore J.L."/>
            <person name="Reppert S.M."/>
        </authorList>
    </citation>
    <scope>NUCLEOTIDE SEQUENCE [LARGE SCALE GENOMIC DNA]</scope>
    <source>
        <strain evidence="1">F-2</strain>
    </source>
</reference>
<feature type="non-terminal residue" evidence="1">
    <location>
        <position position="66"/>
    </location>
</feature>
<dbReference type="Proteomes" id="UP000007151">
    <property type="component" value="Unassembled WGS sequence"/>
</dbReference>
<accession>A0A212EQX0</accession>
<evidence type="ECO:0000313" key="2">
    <source>
        <dbReference type="Proteomes" id="UP000007151"/>
    </source>
</evidence>
<dbReference type="EMBL" id="AGBW02013219">
    <property type="protein sequence ID" value="OWR43851.1"/>
    <property type="molecule type" value="Genomic_DNA"/>
</dbReference>
<proteinExistence type="predicted"/>
<dbReference type="STRING" id="278856.A0A212EQX0"/>
<organism evidence="1 2">
    <name type="scientific">Danaus plexippus plexippus</name>
    <dbReference type="NCBI Taxonomy" id="278856"/>
    <lineage>
        <taxon>Eukaryota</taxon>
        <taxon>Metazoa</taxon>
        <taxon>Ecdysozoa</taxon>
        <taxon>Arthropoda</taxon>
        <taxon>Hexapoda</taxon>
        <taxon>Insecta</taxon>
        <taxon>Pterygota</taxon>
        <taxon>Neoptera</taxon>
        <taxon>Endopterygota</taxon>
        <taxon>Lepidoptera</taxon>
        <taxon>Glossata</taxon>
        <taxon>Ditrysia</taxon>
        <taxon>Papilionoidea</taxon>
        <taxon>Nymphalidae</taxon>
        <taxon>Danainae</taxon>
        <taxon>Danaini</taxon>
        <taxon>Danaina</taxon>
        <taxon>Danaus</taxon>
        <taxon>Danaus</taxon>
    </lineage>
</organism>
<dbReference type="InParanoid" id="A0A212EQX0"/>